<keyword evidence="3 5" id="KW-1133">Transmembrane helix</keyword>
<keyword evidence="4 5" id="KW-0472">Membrane</keyword>
<dbReference type="HAMAP" id="MF_00902">
    <property type="entry name" value="TatC"/>
    <property type="match status" value="1"/>
</dbReference>
<dbReference type="GO" id="GO:0065002">
    <property type="term" value="P:intracellular protein transmembrane transport"/>
    <property type="evidence" value="ECO:0007669"/>
    <property type="project" value="TreeGrafter"/>
</dbReference>
<dbReference type="AlphaFoldDB" id="A0A381TQ66"/>
<proteinExistence type="inferred from homology"/>
<sequence length="231" mass="25948">MIAAVIVTTMISFYFHEEIIEFLLLPAEGLTEIPGRLVFIEVTEMLGVIMKVSFMSGFVLVFPLFLYQAIRFASPGLTRREKVFLAFLIPGVLVTFFAGSAFSYFIVIPNALNFLINFGSDIAQPNIRISNYVNTVLMLLFWMGIVFQTPVVMVVLSKMGVVRPSRYAGFRRFWVVIAFIMAAVITPTLDPINQCLVAAPLIVLFEVGYWISKLLTRKKSEKLSKTGVDLP</sequence>
<dbReference type="Pfam" id="PF00902">
    <property type="entry name" value="TatC"/>
    <property type="match status" value="1"/>
</dbReference>
<organism evidence="6">
    <name type="scientific">marine metagenome</name>
    <dbReference type="NCBI Taxonomy" id="408172"/>
    <lineage>
        <taxon>unclassified sequences</taxon>
        <taxon>metagenomes</taxon>
        <taxon>ecological metagenomes</taxon>
    </lineage>
</organism>
<evidence type="ECO:0000256" key="5">
    <source>
        <dbReference type="SAM" id="Phobius"/>
    </source>
</evidence>
<evidence type="ECO:0008006" key="7">
    <source>
        <dbReference type="Google" id="ProtNLM"/>
    </source>
</evidence>
<dbReference type="PANTHER" id="PTHR30371:SF0">
    <property type="entry name" value="SEC-INDEPENDENT PROTEIN TRANSLOCASE PROTEIN TATC, CHLOROPLASTIC-RELATED"/>
    <property type="match status" value="1"/>
</dbReference>
<feature type="transmembrane region" description="Helical" evidence="5">
    <location>
        <begin position="45"/>
        <end position="66"/>
    </location>
</feature>
<keyword evidence="2 5" id="KW-0812">Transmembrane</keyword>
<dbReference type="GO" id="GO:0033281">
    <property type="term" value="C:TAT protein transport complex"/>
    <property type="evidence" value="ECO:0007669"/>
    <property type="project" value="TreeGrafter"/>
</dbReference>
<dbReference type="NCBIfam" id="TIGR00945">
    <property type="entry name" value="tatC"/>
    <property type="match status" value="1"/>
</dbReference>
<protein>
    <recommendedName>
        <fullName evidence="7">Sec-independent protein translocase protein TatC</fullName>
    </recommendedName>
</protein>
<evidence type="ECO:0000256" key="1">
    <source>
        <dbReference type="ARBA" id="ARBA00004141"/>
    </source>
</evidence>
<reference evidence="6" key="1">
    <citation type="submission" date="2018-05" db="EMBL/GenBank/DDBJ databases">
        <authorList>
            <person name="Lanie J.A."/>
            <person name="Ng W.-L."/>
            <person name="Kazmierczak K.M."/>
            <person name="Andrzejewski T.M."/>
            <person name="Davidsen T.M."/>
            <person name="Wayne K.J."/>
            <person name="Tettelin H."/>
            <person name="Glass J.I."/>
            <person name="Rusch D."/>
            <person name="Podicherti R."/>
            <person name="Tsui H.-C.T."/>
            <person name="Winkler M.E."/>
        </authorList>
    </citation>
    <scope>NUCLEOTIDE SEQUENCE</scope>
</reference>
<dbReference type="GO" id="GO:0043953">
    <property type="term" value="P:protein transport by the Tat complex"/>
    <property type="evidence" value="ECO:0007669"/>
    <property type="project" value="TreeGrafter"/>
</dbReference>
<feature type="transmembrane region" description="Helical" evidence="5">
    <location>
        <begin position="191"/>
        <end position="212"/>
    </location>
</feature>
<gene>
    <name evidence="6" type="ORF">METZ01_LOCUS71024</name>
</gene>
<evidence type="ECO:0000256" key="3">
    <source>
        <dbReference type="ARBA" id="ARBA00022989"/>
    </source>
</evidence>
<dbReference type="EMBL" id="UINC01004972">
    <property type="protein sequence ID" value="SVA18170.1"/>
    <property type="molecule type" value="Genomic_DNA"/>
</dbReference>
<dbReference type="PANTHER" id="PTHR30371">
    <property type="entry name" value="SEC-INDEPENDENT PROTEIN TRANSLOCASE PROTEIN TATC"/>
    <property type="match status" value="1"/>
</dbReference>
<dbReference type="GO" id="GO:0009977">
    <property type="term" value="F:proton motive force dependent protein transmembrane transporter activity"/>
    <property type="evidence" value="ECO:0007669"/>
    <property type="project" value="TreeGrafter"/>
</dbReference>
<evidence type="ECO:0000313" key="6">
    <source>
        <dbReference type="EMBL" id="SVA18170.1"/>
    </source>
</evidence>
<evidence type="ECO:0000256" key="2">
    <source>
        <dbReference type="ARBA" id="ARBA00022692"/>
    </source>
</evidence>
<dbReference type="InterPro" id="IPR002033">
    <property type="entry name" value="TatC"/>
</dbReference>
<feature type="transmembrane region" description="Helical" evidence="5">
    <location>
        <begin position="87"/>
        <end position="112"/>
    </location>
</feature>
<name>A0A381TQ66_9ZZZZ</name>
<comment type="subcellular location">
    <subcellularLocation>
        <location evidence="1">Membrane</location>
        <topology evidence="1">Multi-pass membrane protein</topology>
    </subcellularLocation>
</comment>
<dbReference type="PRINTS" id="PR01840">
    <property type="entry name" value="TATCFAMILY"/>
</dbReference>
<accession>A0A381TQ66</accession>
<feature type="transmembrane region" description="Helical" evidence="5">
    <location>
        <begin position="168"/>
        <end position="185"/>
    </location>
</feature>
<feature type="transmembrane region" description="Helical" evidence="5">
    <location>
        <begin position="132"/>
        <end position="156"/>
    </location>
</feature>
<evidence type="ECO:0000256" key="4">
    <source>
        <dbReference type="ARBA" id="ARBA00023136"/>
    </source>
</evidence>